<accession>A0A3P7K9R0</accession>
<reference evidence="1 2" key="1">
    <citation type="submission" date="2018-11" db="EMBL/GenBank/DDBJ databases">
        <authorList>
            <consortium name="Pathogen Informatics"/>
        </authorList>
    </citation>
    <scope>NUCLEOTIDE SEQUENCE [LARGE SCALE GENOMIC DNA]</scope>
</reference>
<dbReference type="Proteomes" id="UP000270094">
    <property type="component" value="Unassembled WGS sequence"/>
</dbReference>
<proteinExistence type="predicted"/>
<dbReference type="EMBL" id="UYYB01136617">
    <property type="protein sequence ID" value="VDM85137.1"/>
    <property type="molecule type" value="Genomic_DNA"/>
</dbReference>
<keyword evidence="2" id="KW-1185">Reference proteome</keyword>
<sequence length="201" mass="23945">MTYGERDRVSKSIATCKTSTWKHREFVRGTDDYKVIEQVCRGVTESMKATSVSLNGVPNPITKREYQIYRKIVDQLEHVPIFSHFDEPCEEPSEKRISETVESLREDICALQEQIVARYAAPEIPRSRLYMTFCDALYLEWMLNVEKNLMLWRRVVTEDHPCWLTMMRTFRIRLYYLLPIKMIRKRDQDGLFRNLTYADLC</sequence>
<dbReference type="AlphaFoldDB" id="A0A3P7K9R0"/>
<name>A0A3P7K9R0_STRVU</name>
<evidence type="ECO:0000313" key="1">
    <source>
        <dbReference type="EMBL" id="VDM85137.1"/>
    </source>
</evidence>
<dbReference type="OrthoDB" id="10597573at2759"/>
<evidence type="ECO:0000313" key="2">
    <source>
        <dbReference type="Proteomes" id="UP000270094"/>
    </source>
</evidence>
<gene>
    <name evidence="1" type="ORF">SVUK_LOCUS20135</name>
</gene>
<organism evidence="1 2">
    <name type="scientific">Strongylus vulgaris</name>
    <name type="common">Blood worm</name>
    <dbReference type="NCBI Taxonomy" id="40348"/>
    <lineage>
        <taxon>Eukaryota</taxon>
        <taxon>Metazoa</taxon>
        <taxon>Ecdysozoa</taxon>
        <taxon>Nematoda</taxon>
        <taxon>Chromadorea</taxon>
        <taxon>Rhabditida</taxon>
        <taxon>Rhabditina</taxon>
        <taxon>Rhabditomorpha</taxon>
        <taxon>Strongyloidea</taxon>
        <taxon>Strongylidae</taxon>
        <taxon>Strongylus</taxon>
    </lineage>
</organism>
<protein>
    <submittedName>
        <fullName evidence="1">Uncharacterized protein</fullName>
    </submittedName>
</protein>